<dbReference type="EMBL" id="NGJZ01000001">
    <property type="protein sequence ID" value="RSU08165.1"/>
    <property type="molecule type" value="Genomic_DNA"/>
</dbReference>
<dbReference type="Gene3D" id="2.40.50.140">
    <property type="entry name" value="Nucleic acid-binding proteins"/>
    <property type="match status" value="1"/>
</dbReference>
<evidence type="ECO:0000256" key="2">
    <source>
        <dbReference type="ARBA" id="ARBA00022490"/>
    </source>
</evidence>
<protein>
    <submittedName>
        <fullName evidence="5">Cold-shock protein</fullName>
    </submittedName>
</protein>
<organism evidence="5 6">
    <name type="scientific">Vagococcus entomophilus</name>
    <dbReference type="NCBI Taxonomy" id="1160095"/>
    <lineage>
        <taxon>Bacteria</taxon>
        <taxon>Bacillati</taxon>
        <taxon>Bacillota</taxon>
        <taxon>Bacilli</taxon>
        <taxon>Lactobacillales</taxon>
        <taxon>Enterococcaceae</taxon>
        <taxon>Vagococcus</taxon>
    </lineage>
</organism>
<comment type="subcellular location">
    <subcellularLocation>
        <location evidence="1 3">Cytoplasm</location>
    </subcellularLocation>
</comment>
<dbReference type="RefSeq" id="WP_126822501.1">
    <property type="nucleotide sequence ID" value="NZ_JBHLWU010000001.1"/>
</dbReference>
<dbReference type="InterPro" id="IPR012156">
    <property type="entry name" value="Cold_shock_CspA"/>
</dbReference>
<gene>
    <name evidence="5" type="ORF">CBF30_02670</name>
</gene>
<dbReference type="InterPro" id="IPR002059">
    <property type="entry name" value="CSP_DNA-bd"/>
</dbReference>
<evidence type="ECO:0000313" key="6">
    <source>
        <dbReference type="Proteomes" id="UP000288669"/>
    </source>
</evidence>
<dbReference type="PROSITE" id="PS51857">
    <property type="entry name" value="CSD_2"/>
    <property type="match status" value="1"/>
</dbReference>
<dbReference type="Proteomes" id="UP000288669">
    <property type="component" value="Unassembled WGS sequence"/>
</dbReference>
<evidence type="ECO:0000313" key="5">
    <source>
        <dbReference type="EMBL" id="RSU08165.1"/>
    </source>
</evidence>
<dbReference type="GO" id="GO:0005737">
    <property type="term" value="C:cytoplasm"/>
    <property type="evidence" value="ECO:0007669"/>
    <property type="project" value="UniProtKB-SubCell"/>
</dbReference>
<proteinExistence type="predicted"/>
<comment type="caution">
    <text evidence="5">The sequence shown here is derived from an EMBL/GenBank/DDBJ whole genome shotgun (WGS) entry which is preliminary data.</text>
</comment>
<keyword evidence="6" id="KW-1185">Reference proteome</keyword>
<dbReference type="AlphaFoldDB" id="A0A430AJ88"/>
<evidence type="ECO:0000259" key="4">
    <source>
        <dbReference type="PROSITE" id="PS51857"/>
    </source>
</evidence>
<dbReference type="PANTHER" id="PTHR11544">
    <property type="entry name" value="COLD SHOCK DOMAIN CONTAINING PROTEINS"/>
    <property type="match status" value="1"/>
</dbReference>
<evidence type="ECO:0000256" key="3">
    <source>
        <dbReference type="RuleBase" id="RU000408"/>
    </source>
</evidence>
<sequence length="67" mass="7818">MEGKVKWFDTKKGYGFISYEEQEEIFVHFTSIEQEGFKNLNENDSVMFEISEGIRGLQASHVQVIKN</sequence>
<dbReference type="OrthoDB" id="9805039at2"/>
<dbReference type="InterPro" id="IPR012340">
    <property type="entry name" value="NA-bd_OB-fold"/>
</dbReference>
<keyword evidence="2" id="KW-0963">Cytoplasm</keyword>
<dbReference type="InterPro" id="IPR050181">
    <property type="entry name" value="Cold_shock_domain"/>
</dbReference>
<dbReference type="SUPFAM" id="SSF50249">
    <property type="entry name" value="Nucleic acid-binding proteins"/>
    <property type="match status" value="1"/>
</dbReference>
<dbReference type="PRINTS" id="PR00050">
    <property type="entry name" value="COLDSHOCK"/>
</dbReference>
<dbReference type="PIRSF" id="PIRSF002599">
    <property type="entry name" value="Cold_shock_A"/>
    <property type="match status" value="1"/>
</dbReference>
<name>A0A430AJ88_9ENTE</name>
<dbReference type="SMART" id="SM00357">
    <property type="entry name" value="CSP"/>
    <property type="match status" value="1"/>
</dbReference>
<dbReference type="GO" id="GO:0003676">
    <property type="term" value="F:nucleic acid binding"/>
    <property type="evidence" value="ECO:0007669"/>
    <property type="project" value="InterPro"/>
</dbReference>
<dbReference type="CDD" id="cd04458">
    <property type="entry name" value="CSP_CDS"/>
    <property type="match status" value="1"/>
</dbReference>
<dbReference type="PROSITE" id="PS00352">
    <property type="entry name" value="CSD_1"/>
    <property type="match status" value="1"/>
</dbReference>
<dbReference type="InterPro" id="IPR019844">
    <property type="entry name" value="CSD_CS"/>
</dbReference>
<accession>A0A430AJ88</accession>
<dbReference type="Pfam" id="PF00313">
    <property type="entry name" value="CSD"/>
    <property type="match status" value="1"/>
</dbReference>
<feature type="domain" description="CSD" evidence="4">
    <location>
        <begin position="1"/>
        <end position="64"/>
    </location>
</feature>
<reference evidence="5 6" key="1">
    <citation type="submission" date="2017-05" db="EMBL/GenBank/DDBJ databases">
        <title>Vagococcus spp. assemblies.</title>
        <authorList>
            <person name="Gulvik C.A."/>
        </authorList>
    </citation>
    <scope>NUCLEOTIDE SEQUENCE [LARGE SCALE GENOMIC DNA]</scope>
    <source>
        <strain evidence="5 6">DSM 24756</strain>
    </source>
</reference>
<evidence type="ECO:0000256" key="1">
    <source>
        <dbReference type="ARBA" id="ARBA00004496"/>
    </source>
</evidence>
<dbReference type="InterPro" id="IPR011129">
    <property type="entry name" value="CSD"/>
</dbReference>